<dbReference type="InterPro" id="IPR042216">
    <property type="entry name" value="MitoNEET_CISD"/>
</dbReference>
<dbReference type="RefSeq" id="WP_030252700.1">
    <property type="nucleotide sequence ID" value="NZ_JBHEZZ010000005.1"/>
</dbReference>
<evidence type="ECO:0000313" key="9">
    <source>
        <dbReference type="Proteomes" id="UP001592528"/>
    </source>
</evidence>
<keyword evidence="3" id="KW-0408">Iron</keyword>
<dbReference type="InterPro" id="IPR018967">
    <property type="entry name" value="FeS-contain_CDGSH-typ"/>
</dbReference>
<evidence type="ECO:0000259" key="7">
    <source>
        <dbReference type="Pfam" id="PF09360"/>
    </source>
</evidence>
<dbReference type="Gene3D" id="3.40.5.90">
    <property type="entry name" value="CDGSH iron-sulfur domain, mitoNEET-type"/>
    <property type="match status" value="1"/>
</dbReference>
<keyword evidence="4" id="KW-0411">Iron-sulfur</keyword>
<feature type="region of interest" description="Disordered" evidence="5">
    <location>
        <begin position="1"/>
        <end position="22"/>
    </location>
</feature>
<dbReference type="Pfam" id="PF06902">
    <property type="entry name" value="Fer4_19"/>
    <property type="match status" value="1"/>
</dbReference>
<dbReference type="Pfam" id="PF09360">
    <property type="entry name" value="zf-CDGSH"/>
    <property type="match status" value="1"/>
</dbReference>
<reference evidence="8 9" key="1">
    <citation type="submission" date="2024-09" db="EMBL/GenBank/DDBJ databases">
        <authorList>
            <person name="Lee S.D."/>
        </authorList>
    </citation>
    <scope>NUCLEOTIDE SEQUENCE [LARGE SCALE GENOMIC DNA]</scope>
    <source>
        <strain evidence="8 9">N1-5</strain>
    </source>
</reference>
<evidence type="ECO:0000256" key="1">
    <source>
        <dbReference type="ARBA" id="ARBA00022714"/>
    </source>
</evidence>
<keyword evidence="1" id="KW-0001">2Fe-2S</keyword>
<evidence type="ECO:0000313" key="8">
    <source>
        <dbReference type="EMBL" id="MFC1402101.1"/>
    </source>
</evidence>
<evidence type="ECO:0000256" key="4">
    <source>
        <dbReference type="ARBA" id="ARBA00023014"/>
    </source>
</evidence>
<accession>A0ABV6UKW9</accession>
<dbReference type="Proteomes" id="UP001592528">
    <property type="component" value="Unassembled WGS sequence"/>
</dbReference>
<feature type="domain" description="Divergent 4Fe-4S mono-cluster" evidence="6">
    <location>
        <begin position="20"/>
        <end position="81"/>
    </location>
</feature>
<feature type="region of interest" description="Disordered" evidence="5">
    <location>
        <begin position="82"/>
        <end position="109"/>
    </location>
</feature>
<evidence type="ECO:0000256" key="2">
    <source>
        <dbReference type="ARBA" id="ARBA00022723"/>
    </source>
</evidence>
<keyword evidence="9" id="KW-1185">Reference proteome</keyword>
<sequence length="146" mass="15547">MSSGSEKSGSEKSGSEKKAYQGRSVTVTFAADRCLHAAECVRGLPEVFDTARRPWIEPDAAGPERVAEVVRRCPSGALQYRLADGPAETPDRPTRISRGPSGQLTVRGELQVDTADGPRAETRAVLCGCGQSRLQPYCDHSGACGQ</sequence>
<dbReference type="EMBL" id="JBHEZZ010000005">
    <property type="protein sequence ID" value="MFC1402101.1"/>
    <property type="molecule type" value="Genomic_DNA"/>
</dbReference>
<evidence type="ECO:0000256" key="5">
    <source>
        <dbReference type="SAM" id="MobiDB-lite"/>
    </source>
</evidence>
<evidence type="ECO:0000259" key="6">
    <source>
        <dbReference type="Pfam" id="PF06902"/>
    </source>
</evidence>
<gene>
    <name evidence="8" type="ORF">ACEZDJ_12465</name>
</gene>
<feature type="domain" description="Iron-binding zinc finger CDGSH type" evidence="7">
    <location>
        <begin position="104"/>
        <end position="141"/>
    </location>
</feature>
<proteinExistence type="predicted"/>
<organism evidence="8 9">
    <name type="scientific">Streptacidiphilus cavernicola</name>
    <dbReference type="NCBI Taxonomy" id="3342716"/>
    <lineage>
        <taxon>Bacteria</taxon>
        <taxon>Bacillati</taxon>
        <taxon>Actinomycetota</taxon>
        <taxon>Actinomycetes</taxon>
        <taxon>Kitasatosporales</taxon>
        <taxon>Streptomycetaceae</taxon>
        <taxon>Streptacidiphilus</taxon>
    </lineage>
</organism>
<feature type="compositionally biased region" description="Basic and acidic residues" evidence="5">
    <location>
        <begin position="8"/>
        <end position="19"/>
    </location>
</feature>
<dbReference type="InterPro" id="IPR010693">
    <property type="entry name" value="Divergent_4Fe-4S_mono-cluster"/>
</dbReference>
<evidence type="ECO:0000256" key="3">
    <source>
        <dbReference type="ARBA" id="ARBA00023004"/>
    </source>
</evidence>
<keyword evidence="2" id="KW-0479">Metal-binding</keyword>
<name>A0ABV6UKW9_9ACTN</name>
<protein>
    <submittedName>
        <fullName evidence="8">(4Fe-4S)-binding protein</fullName>
    </submittedName>
</protein>
<comment type="caution">
    <text evidence="8">The sequence shown here is derived from an EMBL/GenBank/DDBJ whole genome shotgun (WGS) entry which is preliminary data.</text>
</comment>